<reference evidence="1 2" key="1">
    <citation type="submission" date="2022-03" db="EMBL/GenBank/DDBJ databases">
        <authorList>
            <person name="Nunn A."/>
            <person name="Chopra R."/>
            <person name="Nunn A."/>
            <person name="Contreras Garrido A."/>
        </authorList>
    </citation>
    <scope>NUCLEOTIDE SEQUENCE [LARGE SCALE GENOMIC DNA]</scope>
</reference>
<organism evidence="1 2">
    <name type="scientific">Thlaspi arvense</name>
    <name type="common">Field penny-cress</name>
    <dbReference type="NCBI Taxonomy" id="13288"/>
    <lineage>
        <taxon>Eukaryota</taxon>
        <taxon>Viridiplantae</taxon>
        <taxon>Streptophyta</taxon>
        <taxon>Embryophyta</taxon>
        <taxon>Tracheophyta</taxon>
        <taxon>Spermatophyta</taxon>
        <taxon>Magnoliopsida</taxon>
        <taxon>eudicotyledons</taxon>
        <taxon>Gunneridae</taxon>
        <taxon>Pentapetalae</taxon>
        <taxon>rosids</taxon>
        <taxon>malvids</taxon>
        <taxon>Brassicales</taxon>
        <taxon>Brassicaceae</taxon>
        <taxon>Thlaspideae</taxon>
        <taxon>Thlaspi</taxon>
    </lineage>
</organism>
<keyword evidence="2" id="KW-1185">Reference proteome</keyword>
<dbReference type="EMBL" id="OU466862">
    <property type="protein sequence ID" value="CAH2073265.1"/>
    <property type="molecule type" value="Genomic_DNA"/>
</dbReference>
<sequence length="126" mass="14051">MYPPILSPPLCLVPFTFLSKLPLYPSLSLSLSLTLKFLLLTHFSTSDPKSFFYFISLFCFQSLEISIDPHEVSSCMIDRFIPEFKNVYYLQFCPSSSPSPPRFPLSTSLILSPTCPASGFSSSGFG</sequence>
<evidence type="ECO:0000313" key="2">
    <source>
        <dbReference type="Proteomes" id="UP000836841"/>
    </source>
</evidence>
<dbReference type="Proteomes" id="UP000836841">
    <property type="component" value="Chromosome 6"/>
</dbReference>
<dbReference type="AlphaFoldDB" id="A0AAU9SUX4"/>
<proteinExistence type="predicted"/>
<evidence type="ECO:0000313" key="1">
    <source>
        <dbReference type="EMBL" id="CAH2073265.1"/>
    </source>
</evidence>
<accession>A0AAU9SUX4</accession>
<name>A0AAU9SUX4_THLAR</name>
<protein>
    <submittedName>
        <fullName evidence="1">Uncharacterized protein</fullName>
    </submittedName>
</protein>
<gene>
    <name evidence="1" type="ORF">TAV2_LOCUS21887</name>
</gene>